<feature type="region of interest" description="Disordered" evidence="1">
    <location>
        <begin position="1"/>
        <end position="29"/>
    </location>
</feature>
<dbReference type="PANTHER" id="PTHR33710:SF77">
    <property type="entry name" value="DNASE I-LIKE SUPERFAMILY PROTEIN"/>
    <property type="match status" value="1"/>
</dbReference>
<protein>
    <submittedName>
        <fullName evidence="2">Uncharacterized protein</fullName>
    </submittedName>
</protein>
<keyword evidence="3" id="KW-1185">Reference proteome</keyword>
<sequence length="156" mass="17058">MKAVNLLHNRARGSMQESKPPDLGKTPVDIAPSNDQLSLALGSNQESMVVDSVTANEPYWYLTLVYGSPHLSLRYELWSGMKDLAGQISGEWFVGDDFNCVLSVADTGGTSGLSRDSQCFSGCLLDCGLQDIGFHGQPFTWQHGVIRRRLDSMAFA</sequence>
<evidence type="ECO:0000256" key="1">
    <source>
        <dbReference type="SAM" id="MobiDB-lite"/>
    </source>
</evidence>
<proteinExistence type="predicted"/>
<organism evidence="2 3">
    <name type="scientific">Arachis hypogaea</name>
    <name type="common">Peanut</name>
    <dbReference type="NCBI Taxonomy" id="3818"/>
    <lineage>
        <taxon>Eukaryota</taxon>
        <taxon>Viridiplantae</taxon>
        <taxon>Streptophyta</taxon>
        <taxon>Embryophyta</taxon>
        <taxon>Tracheophyta</taxon>
        <taxon>Spermatophyta</taxon>
        <taxon>Magnoliopsida</taxon>
        <taxon>eudicotyledons</taxon>
        <taxon>Gunneridae</taxon>
        <taxon>Pentapetalae</taxon>
        <taxon>rosids</taxon>
        <taxon>fabids</taxon>
        <taxon>Fabales</taxon>
        <taxon>Fabaceae</taxon>
        <taxon>Papilionoideae</taxon>
        <taxon>50 kb inversion clade</taxon>
        <taxon>dalbergioids sensu lato</taxon>
        <taxon>Dalbergieae</taxon>
        <taxon>Pterocarpus clade</taxon>
        <taxon>Arachis</taxon>
    </lineage>
</organism>
<dbReference type="SUPFAM" id="SSF56219">
    <property type="entry name" value="DNase I-like"/>
    <property type="match status" value="1"/>
</dbReference>
<dbReference type="EMBL" id="SDMP01000019">
    <property type="protein sequence ID" value="RYQ91887.1"/>
    <property type="molecule type" value="Genomic_DNA"/>
</dbReference>
<dbReference type="Proteomes" id="UP000289738">
    <property type="component" value="Chromosome B09"/>
</dbReference>
<gene>
    <name evidence="2" type="ORF">Ahy_B09g097931</name>
</gene>
<dbReference type="AlphaFoldDB" id="A0A444XQ75"/>
<dbReference type="EMBL" id="SDMP01000019">
    <property type="protein sequence ID" value="RYQ91886.1"/>
    <property type="molecule type" value="Genomic_DNA"/>
</dbReference>
<evidence type="ECO:0000313" key="2">
    <source>
        <dbReference type="EMBL" id="RYQ91887.1"/>
    </source>
</evidence>
<dbReference type="InterPro" id="IPR036691">
    <property type="entry name" value="Endo/exonu/phosph_ase_sf"/>
</dbReference>
<dbReference type="PANTHER" id="PTHR33710">
    <property type="entry name" value="BNAC02G09200D PROTEIN"/>
    <property type="match status" value="1"/>
</dbReference>
<comment type="caution">
    <text evidence="2">The sequence shown here is derived from an EMBL/GenBank/DDBJ whole genome shotgun (WGS) entry which is preliminary data.</text>
</comment>
<evidence type="ECO:0000313" key="3">
    <source>
        <dbReference type="Proteomes" id="UP000289738"/>
    </source>
</evidence>
<accession>A0A444XQ75</accession>
<reference evidence="2 3" key="1">
    <citation type="submission" date="2019-01" db="EMBL/GenBank/DDBJ databases">
        <title>Sequencing of cultivated peanut Arachis hypogaea provides insights into genome evolution and oil improvement.</title>
        <authorList>
            <person name="Chen X."/>
        </authorList>
    </citation>
    <scope>NUCLEOTIDE SEQUENCE [LARGE SCALE GENOMIC DNA]</scope>
    <source>
        <strain evidence="3">cv. Fuhuasheng</strain>
        <strain evidence="2">GDAAS-fuhuasheng2018</strain>
        <tissue evidence="2">Leaves</tissue>
    </source>
</reference>
<name>A0A444XQ75_ARAHY</name>
<dbReference type="Gene3D" id="3.60.10.10">
    <property type="entry name" value="Endonuclease/exonuclease/phosphatase"/>
    <property type="match status" value="1"/>
</dbReference>